<dbReference type="Proteomes" id="UP001500058">
    <property type="component" value="Unassembled WGS sequence"/>
</dbReference>
<dbReference type="EMBL" id="BAAATJ010000002">
    <property type="protein sequence ID" value="GAA2386428.1"/>
    <property type="molecule type" value="Genomic_DNA"/>
</dbReference>
<evidence type="ECO:0000313" key="12">
    <source>
        <dbReference type="Proteomes" id="UP001500058"/>
    </source>
</evidence>
<comment type="caution">
    <text evidence="11">The sequence shown here is derived from an EMBL/GenBank/DDBJ whole genome shotgun (WGS) entry which is preliminary data.</text>
</comment>
<comment type="similarity">
    <text evidence="9">Belongs to the ABC transporter superfamily. Drug exporter-1 (DrugE1) (TC 3.A.1.105) family.</text>
</comment>
<keyword evidence="6" id="KW-1278">Translocase</keyword>
<accession>A0ABP5URP1</accession>
<dbReference type="InterPro" id="IPR017871">
    <property type="entry name" value="ABC_transporter-like_CS"/>
</dbReference>
<evidence type="ECO:0000256" key="4">
    <source>
        <dbReference type="ARBA" id="ARBA00022741"/>
    </source>
</evidence>
<name>A0ABP5URP1_9ACTN</name>
<keyword evidence="8" id="KW-0046">Antibiotic resistance</keyword>
<keyword evidence="7" id="KW-0472">Membrane</keyword>
<dbReference type="NCBIfam" id="TIGR01188">
    <property type="entry name" value="drrA"/>
    <property type="match status" value="1"/>
</dbReference>
<evidence type="ECO:0000256" key="7">
    <source>
        <dbReference type="ARBA" id="ARBA00023136"/>
    </source>
</evidence>
<keyword evidence="4" id="KW-0547">Nucleotide-binding</keyword>
<reference evidence="12" key="1">
    <citation type="journal article" date="2019" name="Int. J. Syst. Evol. Microbiol.">
        <title>The Global Catalogue of Microorganisms (GCM) 10K type strain sequencing project: providing services to taxonomists for standard genome sequencing and annotation.</title>
        <authorList>
            <consortium name="The Broad Institute Genomics Platform"/>
            <consortium name="The Broad Institute Genome Sequencing Center for Infectious Disease"/>
            <person name="Wu L."/>
            <person name="Ma J."/>
        </authorList>
    </citation>
    <scope>NUCLEOTIDE SEQUENCE [LARGE SCALE GENOMIC DNA]</scope>
    <source>
        <strain evidence="12">JCM 6921</strain>
    </source>
</reference>
<evidence type="ECO:0000256" key="3">
    <source>
        <dbReference type="ARBA" id="ARBA00022475"/>
    </source>
</evidence>
<evidence type="ECO:0000256" key="6">
    <source>
        <dbReference type="ARBA" id="ARBA00022967"/>
    </source>
</evidence>
<keyword evidence="2" id="KW-0813">Transport</keyword>
<keyword evidence="12" id="KW-1185">Reference proteome</keyword>
<dbReference type="InterPro" id="IPR005894">
    <property type="entry name" value="DrrA"/>
</dbReference>
<dbReference type="Gene3D" id="3.40.50.300">
    <property type="entry name" value="P-loop containing nucleotide triphosphate hydrolases"/>
    <property type="match status" value="1"/>
</dbReference>
<evidence type="ECO:0000259" key="10">
    <source>
        <dbReference type="PROSITE" id="PS50893"/>
    </source>
</evidence>
<dbReference type="InterPro" id="IPR003593">
    <property type="entry name" value="AAA+_ATPase"/>
</dbReference>
<dbReference type="SMART" id="SM00382">
    <property type="entry name" value="AAA"/>
    <property type="match status" value="1"/>
</dbReference>
<evidence type="ECO:0000256" key="9">
    <source>
        <dbReference type="ARBA" id="ARBA00049985"/>
    </source>
</evidence>
<evidence type="ECO:0000256" key="1">
    <source>
        <dbReference type="ARBA" id="ARBA00004413"/>
    </source>
</evidence>
<dbReference type="RefSeq" id="WP_425576230.1">
    <property type="nucleotide sequence ID" value="NZ_BAAATJ010000002.1"/>
</dbReference>
<protein>
    <submittedName>
        <fullName evidence="11">Daunorubicin resistance protein DrrA family ABC transporter ATP-binding protein</fullName>
    </submittedName>
</protein>
<keyword evidence="3" id="KW-1003">Cell membrane</keyword>
<dbReference type="InterPro" id="IPR050763">
    <property type="entry name" value="ABC_transporter_ATP-binding"/>
</dbReference>
<dbReference type="GO" id="GO:0005524">
    <property type="term" value="F:ATP binding"/>
    <property type="evidence" value="ECO:0007669"/>
    <property type="project" value="UniProtKB-KW"/>
</dbReference>
<gene>
    <name evidence="11" type="ORF">GCM10010420_06490</name>
</gene>
<organism evidence="11 12">
    <name type="scientific">Streptomyces glaucosporus</name>
    <dbReference type="NCBI Taxonomy" id="284044"/>
    <lineage>
        <taxon>Bacteria</taxon>
        <taxon>Bacillati</taxon>
        <taxon>Actinomycetota</taxon>
        <taxon>Actinomycetes</taxon>
        <taxon>Kitasatosporales</taxon>
        <taxon>Streptomycetaceae</taxon>
        <taxon>Streptomyces</taxon>
    </lineage>
</organism>
<keyword evidence="5 11" id="KW-0067">ATP-binding</keyword>
<dbReference type="InterPro" id="IPR003439">
    <property type="entry name" value="ABC_transporter-like_ATP-bd"/>
</dbReference>
<evidence type="ECO:0000256" key="5">
    <source>
        <dbReference type="ARBA" id="ARBA00022840"/>
    </source>
</evidence>
<evidence type="ECO:0000256" key="2">
    <source>
        <dbReference type="ARBA" id="ARBA00022448"/>
    </source>
</evidence>
<dbReference type="InterPro" id="IPR027417">
    <property type="entry name" value="P-loop_NTPase"/>
</dbReference>
<proteinExistence type="inferred from homology"/>
<evidence type="ECO:0000256" key="8">
    <source>
        <dbReference type="ARBA" id="ARBA00023251"/>
    </source>
</evidence>
<dbReference type="PANTHER" id="PTHR42711:SF19">
    <property type="entry name" value="DOXORUBICIN RESISTANCE ATP-BINDING PROTEIN DRRA"/>
    <property type="match status" value="1"/>
</dbReference>
<dbReference type="Pfam" id="PF00005">
    <property type="entry name" value="ABC_tran"/>
    <property type="match status" value="1"/>
</dbReference>
<dbReference type="PROSITE" id="PS00211">
    <property type="entry name" value="ABC_TRANSPORTER_1"/>
    <property type="match status" value="1"/>
</dbReference>
<dbReference type="SUPFAM" id="SSF52540">
    <property type="entry name" value="P-loop containing nucleoside triphosphate hydrolases"/>
    <property type="match status" value="1"/>
</dbReference>
<dbReference type="PROSITE" id="PS50893">
    <property type="entry name" value="ABC_TRANSPORTER_2"/>
    <property type="match status" value="1"/>
</dbReference>
<feature type="domain" description="ABC transporter" evidence="10">
    <location>
        <begin position="21"/>
        <end position="251"/>
    </location>
</feature>
<dbReference type="PANTHER" id="PTHR42711">
    <property type="entry name" value="ABC TRANSPORTER ATP-BINDING PROTEIN"/>
    <property type="match status" value="1"/>
</dbReference>
<comment type="subcellular location">
    <subcellularLocation>
        <location evidence="1">Cell membrane</location>
        <topology evidence="1">Peripheral membrane protein</topology>
        <orientation evidence="1">Cytoplasmic side</orientation>
    </subcellularLocation>
</comment>
<evidence type="ECO:0000313" key="11">
    <source>
        <dbReference type="EMBL" id="GAA2386428.1"/>
    </source>
</evidence>
<sequence>MPSSVMPTTTGAGGRTLPAAVSATGLRKSYGDKTVLDGIDLYIPAGSIFALLGPNGAGKTTTVRILSTLIDPDGGRAQVAGHDIATDPQAVRAAIGVTGQFSAVDGLLTGEENMLLMADLHHLPGREGRRVAAGLLERFGLAEAARKPAAAYSGGMRRRLDIAMTLVGGPRIIFLDEPTTGLDPRSRHTMWQIVRELVAGGVTVLLTTQYLEEADQLADRIAVLNDGRIAAEGTPEELKRLVPGGHIRLRFSDPSAYRSAASALRGADLPHGASRKGDAPADEALTLRIPSDGTQRELRSILDWLDSAGIEADELTVHTPDLDDVFFALTGGTDQSRKAVR</sequence>